<feature type="compositionally biased region" description="Polar residues" evidence="1">
    <location>
        <begin position="1"/>
        <end position="12"/>
    </location>
</feature>
<evidence type="ECO:0000313" key="2">
    <source>
        <dbReference type="EMBL" id="KAK4257798.1"/>
    </source>
</evidence>
<feature type="compositionally biased region" description="Basic and acidic residues" evidence="1">
    <location>
        <begin position="119"/>
        <end position="141"/>
    </location>
</feature>
<name>A0AAE1MCW9_9FABA</name>
<protein>
    <submittedName>
        <fullName evidence="2">Uncharacterized protein</fullName>
    </submittedName>
</protein>
<proteinExistence type="predicted"/>
<feature type="region of interest" description="Disordered" evidence="1">
    <location>
        <begin position="36"/>
        <end position="67"/>
    </location>
</feature>
<evidence type="ECO:0000256" key="1">
    <source>
        <dbReference type="SAM" id="MobiDB-lite"/>
    </source>
</evidence>
<organism evidence="2 3">
    <name type="scientific">Acacia crassicarpa</name>
    <name type="common">northern wattle</name>
    <dbReference type="NCBI Taxonomy" id="499986"/>
    <lineage>
        <taxon>Eukaryota</taxon>
        <taxon>Viridiplantae</taxon>
        <taxon>Streptophyta</taxon>
        <taxon>Embryophyta</taxon>
        <taxon>Tracheophyta</taxon>
        <taxon>Spermatophyta</taxon>
        <taxon>Magnoliopsida</taxon>
        <taxon>eudicotyledons</taxon>
        <taxon>Gunneridae</taxon>
        <taxon>Pentapetalae</taxon>
        <taxon>rosids</taxon>
        <taxon>fabids</taxon>
        <taxon>Fabales</taxon>
        <taxon>Fabaceae</taxon>
        <taxon>Caesalpinioideae</taxon>
        <taxon>mimosoid clade</taxon>
        <taxon>Acacieae</taxon>
        <taxon>Acacia</taxon>
    </lineage>
</organism>
<reference evidence="2" key="1">
    <citation type="submission" date="2023-10" db="EMBL/GenBank/DDBJ databases">
        <title>Chromosome-level genome of the transformable northern wattle, Acacia crassicarpa.</title>
        <authorList>
            <person name="Massaro I."/>
            <person name="Sinha N.R."/>
            <person name="Poethig S."/>
            <person name="Leichty A.R."/>
        </authorList>
    </citation>
    <scope>NUCLEOTIDE SEQUENCE</scope>
    <source>
        <strain evidence="2">Acra3RX</strain>
        <tissue evidence="2">Leaf</tissue>
    </source>
</reference>
<feature type="compositionally biased region" description="Basic residues" evidence="1">
    <location>
        <begin position="142"/>
        <end position="151"/>
    </location>
</feature>
<dbReference type="EMBL" id="JAWXYG010000012">
    <property type="protein sequence ID" value="KAK4257798.1"/>
    <property type="molecule type" value="Genomic_DNA"/>
</dbReference>
<keyword evidence="3" id="KW-1185">Reference proteome</keyword>
<sequence length="191" mass="21728">MADSKSNPSNPASGEKEVKVKAPNFIGRAKEEFEAIMHHKKSDSHHKETSGLKTNNSKEKASLDDVRAPNVFQRAKEEFEAIGQVLHHKKDSPTHDKRDETKEAKVKDKQEISGSPQEKNTKKANVFERAKEEIDAFIHHDKSPHRHHKETHGRSDDIDENTPKDEVKGPNVFERVKEEIEAVVQAIHPKK</sequence>
<feature type="region of interest" description="Disordered" evidence="1">
    <location>
        <begin position="82"/>
        <end position="173"/>
    </location>
</feature>
<evidence type="ECO:0000313" key="3">
    <source>
        <dbReference type="Proteomes" id="UP001293593"/>
    </source>
</evidence>
<dbReference type="Proteomes" id="UP001293593">
    <property type="component" value="Unassembled WGS sequence"/>
</dbReference>
<feature type="compositionally biased region" description="Basic and acidic residues" evidence="1">
    <location>
        <begin position="152"/>
        <end position="173"/>
    </location>
</feature>
<gene>
    <name evidence="2" type="ORF">QN277_007336</name>
</gene>
<feature type="region of interest" description="Disordered" evidence="1">
    <location>
        <begin position="1"/>
        <end position="22"/>
    </location>
</feature>
<accession>A0AAE1MCW9</accession>
<dbReference type="PANTHER" id="PTHR35277">
    <property type="entry name" value="OS09G0363700 PROTEIN"/>
    <property type="match status" value="1"/>
</dbReference>
<feature type="compositionally biased region" description="Basic and acidic residues" evidence="1">
    <location>
        <begin position="45"/>
        <end position="67"/>
    </location>
</feature>
<comment type="caution">
    <text evidence="2">The sequence shown here is derived from an EMBL/GenBank/DDBJ whole genome shotgun (WGS) entry which is preliminary data.</text>
</comment>
<dbReference type="AlphaFoldDB" id="A0AAE1MCW9"/>
<feature type="compositionally biased region" description="Basic and acidic residues" evidence="1">
    <location>
        <begin position="91"/>
        <end position="111"/>
    </location>
</feature>
<dbReference type="PANTHER" id="PTHR35277:SF7">
    <property type="entry name" value="BNAC03G13190D PROTEIN"/>
    <property type="match status" value="1"/>
</dbReference>